<organism evidence="1 2">
    <name type="scientific">Colletotrichum truncatum</name>
    <name type="common">Anthracnose fungus</name>
    <name type="synonym">Colletotrichum capsici</name>
    <dbReference type="NCBI Taxonomy" id="5467"/>
    <lineage>
        <taxon>Eukaryota</taxon>
        <taxon>Fungi</taxon>
        <taxon>Dikarya</taxon>
        <taxon>Ascomycota</taxon>
        <taxon>Pezizomycotina</taxon>
        <taxon>Sordariomycetes</taxon>
        <taxon>Hypocreomycetidae</taxon>
        <taxon>Glomerellales</taxon>
        <taxon>Glomerellaceae</taxon>
        <taxon>Colletotrichum</taxon>
        <taxon>Colletotrichum truncatum species complex</taxon>
    </lineage>
</organism>
<dbReference type="Proteomes" id="UP000805649">
    <property type="component" value="Unassembled WGS sequence"/>
</dbReference>
<sequence>MPGTEVHDDKSQSANTVQHQHCAPPRPKSPYPRPAPKTNSHEDNTKCSKAASLGEAKLAVENRFQTPLSHSSNNTSVNTSGSSRLPSIRWDKNLPVPDRKVPAFPIGNNPSFGPELQRAQVSHNKHELHSEPCPQSPRHDNFTTKRQEHEVEELNFKNKSKVIETQSQQRKISTTSQSSQNSNINMAYAGSLRHHASFGRPVAPITRAYNEEADIQKHTRTFFGIESDTESSGDCQDGSPNSLTFQVLKDLPERQGATNKTKKSHPSWDISDGDSDNSSDGHYSSRSGYNTGKEGKPTLSVAVSSWLAGWLQNLPSQATVSSFWYDNSWDHWNSSIDPETGELMEAVVQPDTYVDHEKERMMDPKMIQRRQNWTSNLIIRREITVRQNLRRLQKQKMEEEERFSPVVKMTPQPADMSSSAIANSGALDSAASKRQLLHECTLRPGLLSDIEGCVDIYNMAAASHSPLADTKPVSYQQFESIFSACSKERLPFVVAAMQRADLTDAKNWPSLDAYRQYMKWKQAQPQEDEPSEAIIYGFAFLTPYETGLALGAGAATETVKATIFVHPEHRRNGVGSALLHRLLTQTSILFHGDVHYDWKDPSAAQDSFYRPDFRPIHREFLRGLDYKLANPGVYAGIVIHGMVNGESEELKWMDNFLKVFQFEKAGHLSQVYKVVKPHGVDWYDQAIWVHWANKIDVSRTFYVGDESECSYDYPGKARSPVLRRVHPYQV</sequence>
<evidence type="ECO:0000313" key="2">
    <source>
        <dbReference type="Proteomes" id="UP000805649"/>
    </source>
</evidence>
<name>A0ACC3YJP5_COLTU</name>
<protein>
    <submittedName>
        <fullName evidence="1">Acyl-n-acyltransferase</fullName>
    </submittedName>
</protein>
<accession>A0ACC3YJP5</accession>
<keyword evidence="2" id="KW-1185">Reference proteome</keyword>
<reference evidence="1 2" key="1">
    <citation type="journal article" date="2020" name="Phytopathology">
        <title>Genome Sequence Resources of Colletotrichum truncatum, C. plurivorum, C. musicola, and C. sojae: Four Species Pathogenic to Soybean (Glycine max).</title>
        <authorList>
            <person name="Rogerio F."/>
            <person name="Boufleur T.R."/>
            <person name="Ciampi-Guillardi M."/>
            <person name="Sukno S.A."/>
            <person name="Thon M.R."/>
            <person name="Massola Junior N.S."/>
            <person name="Baroncelli R."/>
        </authorList>
    </citation>
    <scope>NUCLEOTIDE SEQUENCE [LARGE SCALE GENOMIC DNA]</scope>
    <source>
        <strain evidence="1 2">CMES1059</strain>
    </source>
</reference>
<dbReference type="EMBL" id="VUJX02000009">
    <property type="protein sequence ID" value="KAL0932067.1"/>
    <property type="molecule type" value="Genomic_DNA"/>
</dbReference>
<proteinExistence type="predicted"/>
<comment type="caution">
    <text evidence="1">The sequence shown here is derived from an EMBL/GenBank/DDBJ whole genome shotgun (WGS) entry which is preliminary data.</text>
</comment>
<gene>
    <name evidence="1" type="ORF">CTRU02_213020</name>
</gene>
<evidence type="ECO:0000313" key="1">
    <source>
        <dbReference type="EMBL" id="KAL0932067.1"/>
    </source>
</evidence>